<dbReference type="Pfam" id="PF08016">
    <property type="entry name" value="PKD_channel"/>
    <property type="match status" value="1"/>
</dbReference>
<feature type="transmembrane region" description="Helical" evidence="8">
    <location>
        <begin position="1177"/>
        <end position="1201"/>
    </location>
</feature>
<dbReference type="PANTHER" id="PTHR10877">
    <property type="entry name" value="POLYCYSTIN FAMILY MEMBER"/>
    <property type="match status" value="1"/>
</dbReference>
<comment type="similarity">
    <text evidence="2">Belongs to the polycystin family.</text>
</comment>
<evidence type="ECO:0000259" key="9">
    <source>
        <dbReference type="PROSITE" id="PS50095"/>
    </source>
</evidence>
<feature type="transmembrane region" description="Helical" evidence="8">
    <location>
        <begin position="1257"/>
        <end position="1280"/>
    </location>
</feature>
<keyword evidence="5 8" id="KW-1133">Transmembrane helix</keyword>
<feature type="transmembrane region" description="Helical" evidence="8">
    <location>
        <begin position="1103"/>
        <end position="1125"/>
    </location>
</feature>
<evidence type="ECO:0000256" key="1">
    <source>
        <dbReference type="ARBA" id="ARBA00004141"/>
    </source>
</evidence>
<proteinExistence type="inferred from homology"/>
<evidence type="ECO:0000256" key="3">
    <source>
        <dbReference type="ARBA" id="ARBA00022692"/>
    </source>
</evidence>
<dbReference type="InterPro" id="IPR046791">
    <property type="entry name" value="Polycystin_dom"/>
</dbReference>
<organism evidence="10 11">
    <name type="scientific">Asbolus verrucosus</name>
    <name type="common">Desert ironclad beetle</name>
    <dbReference type="NCBI Taxonomy" id="1661398"/>
    <lineage>
        <taxon>Eukaryota</taxon>
        <taxon>Metazoa</taxon>
        <taxon>Ecdysozoa</taxon>
        <taxon>Arthropoda</taxon>
        <taxon>Hexapoda</taxon>
        <taxon>Insecta</taxon>
        <taxon>Pterygota</taxon>
        <taxon>Neoptera</taxon>
        <taxon>Endopterygota</taxon>
        <taxon>Coleoptera</taxon>
        <taxon>Polyphaga</taxon>
        <taxon>Cucujiformia</taxon>
        <taxon>Tenebrionidae</taxon>
        <taxon>Pimeliinae</taxon>
        <taxon>Asbolus</taxon>
    </lineage>
</organism>
<dbReference type="Pfam" id="PF20519">
    <property type="entry name" value="Polycystin_dom"/>
    <property type="match status" value="1"/>
</dbReference>
<gene>
    <name evidence="10" type="ORF">BDFB_004062</name>
</gene>
<feature type="domain" description="PLAT" evidence="9">
    <location>
        <begin position="889"/>
        <end position="1025"/>
    </location>
</feature>
<reference evidence="10 11" key="1">
    <citation type="submission" date="2017-03" db="EMBL/GenBank/DDBJ databases">
        <title>Genome of the blue death feigning beetle - Asbolus verrucosus.</title>
        <authorList>
            <person name="Rider S.D."/>
        </authorList>
    </citation>
    <scope>NUCLEOTIDE SEQUENCE [LARGE SCALE GENOMIC DNA]</scope>
    <source>
        <strain evidence="10">Butters</strain>
        <tissue evidence="10">Head and leg muscle</tissue>
    </source>
</reference>
<comment type="caution">
    <text evidence="10">The sequence shown here is derived from an EMBL/GenBank/DDBJ whole genome shotgun (WGS) entry which is preliminary data.</text>
</comment>
<dbReference type="InterPro" id="IPR002859">
    <property type="entry name" value="PKD/REJ-like"/>
</dbReference>
<evidence type="ECO:0000313" key="11">
    <source>
        <dbReference type="Proteomes" id="UP000292052"/>
    </source>
</evidence>
<dbReference type="GO" id="GO:0016020">
    <property type="term" value="C:membrane"/>
    <property type="evidence" value="ECO:0007669"/>
    <property type="project" value="UniProtKB-SubCell"/>
</dbReference>
<dbReference type="InterPro" id="IPR051223">
    <property type="entry name" value="Polycystin"/>
</dbReference>
<feature type="transmembrane region" description="Helical" evidence="8">
    <location>
        <begin position="1145"/>
        <end position="1171"/>
    </location>
</feature>
<evidence type="ECO:0000256" key="2">
    <source>
        <dbReference type="ARBA" id="ARBA00007200"/>
    </source>
</evidence>
<dbReference type="Pfam" id="PF02010">
    <property type="entry name" value="REJ"/>
    <property type="match status" value="1"/>
</dbReference>
<feature type="transmembrane region" description="Helical" evidence="8">
    <location>
        <begin position="1063"/>
        <end position="1083"/>
    </location>
</feature>
<feature type="transmembrane region" description="Helical" evidence="8">
    <location>
        <begin position="849"/>
        <end position="870"/>
    </location>
</feature>
<protein>
    <submittedName>
        <fullName evidence="10">Polycystic kidney disease protein 1-like 2</fullName>
    </submittedName>
</protein>
<dbReference type="GO" id="GO:0005262">
    <property type="term" value="F:calcium channel activity"/>
    <property type="evidence" value="ECO:0007669"/>
    <property type="project" value="TreeGrafter"/>
</dbReference>
<dbReference type="GO" id="GO:0050982">
    <property type="term" value="P:detection of mechanical stimulus"/>
    <property type="evidence" value="ECO:0007669"/>
    <property type="project" value="TreeGrafter"/>
</dbReference>
<sequence>MKRPLPINRKEEPPLPSGNRGVSFVFVIGIAPVAVIKGGSYKVVPSQTEVVLDGEGSINMNKKEITTEGLEFSWSCTQKKKPPTLCSKSLGTSSKLTIKSAYTEEGEKFELKLKVTSFRLSSATTQVIEVKKNAAMLEVTCEKNCPPATDIPNFRMVTFMRVKCVKNCQGVKNTDFEWTIKDKNGAELSFDYAKDTQFGRFGEKLVLEKKVLQPDEYSVVVKLKASAGRTGEVKMMLKYGVPPKIKACQVNPPQGNTMVQFGIMCTQEDPTKEYFYELLVRDAKDPSIEEVVKIGTTKEFMSTPVSLPPSEGLKFIVKVSAEVGPATEIEINPKVESLLKNSNEKMVEQFVKYQYDAEMPNGQKYPDNSISKMMISDQDIIRQMAMSRLKTLVDELVNVKSNDKDLNEMIEDLKYRATQDMLNSPLSSITDIIQMGDALTKMMSFKEVPKSDPLLTKFTTTVCKKMMDQHVELVKKEKFPLNLADKAKKVSSTLSQCLEVNTNPNFDVIQPIDQNITTEEPSFDVPEITENYPNYVDFSEEYYKNLDYLKESSYNIINATITSAKVMAMTTAVGEKFVESFGKKSATIVGKDYGKELVQKMVRSQGVTVIPSQDWVKSEHPFDILISTWSKDILWWNPAHTKISTDIANIQFWHSTCKDRVKKFKNPVKVFFEIRKNASFKPHIIEDTFIVPEKYSMMSENELNYHIKVRRVQLARRLALYINFHNLTKTDAFDIVITKFRFPTMKDFAENTTVITSDFNSTLSLVNEEDYDIWGYIGILANRDVVVKNNLNKLSYHLSFIAAGKEGNVSVINCKCYNLSIIAGHIHNIKALSQEIMIPVSELELQSSFVVFVTVAVTVGLFCLLSVFVLGKTKIELFYLADNNKKHFFSYLIIVKTGAKRHSGTSSNITIKLVGKKRSSEPHVLNYPDPKMRLLQKYGEDMFVLTTEGHLGELTHIELWNDCQGPNPDWSQIKQNSSFRLNLVCYRFCKSIRIYDMQEHTEWVFKIKKRLTVINGNNPYVSAKPITKEPRRKRILNRFRFNNTYHTWWLFHNEENYSYMKKLTGILSTLLTTYVTALILFGVPKLQLRDSLDAHHYYVDTYVVFAAFLSSFPSFMFHNVIAWCFRLSALQFSKHKQEGKMSFSVTLICWLLLITLIISSLTFLLIFGFWLPMKKSLIWLTACVIGVGFNILFYESIFVFIQSFFCKLELAIEEQRLVLYKQFGDLLLRPYFQHLYKPLTNYQVKEKKMFLQRRREVIAEFEDLMMFSIYIIILYVVVLVNKDSFIVSSKKVMLDVMDGLHTRSMDFYRVGSFEEIYNYINTTLIPAIQPLKWYGSYVISDPGLMIDLNNKYIGIARFRQQRMSSNLCRIAEEMEFTNMTCWPEFSVIHTETRTFGYGWGRFSTYLEFDRLKSIWEYSDQHQTGSLPTFGEFSTYSGGGYIAYLGRTLYNSYANFRKLLSKFWIDDKTRSIFIEFLTYNVNYNVFNSVKMLYEQSATGFIFSDVEVYAVRMIFVENEIQKISVIFFFLFIAWVGMLFFKQSLGIVKKFRTFYKDAWFLIDFLIIFMSVVCISIFMIRSTMVGKYFKELETKRHNEFLSYFYLFYIEDFLTIFAATLVCIATVRLWKFLRFGMMFRILERTLSLAATPLLTVALGFSFILTGFSMTIALLYGNEFERTNTVLRIARLLTTVSLKANELSLPDFLIYYSAFFYFTIYGIILVVTIFTFIMVIVMAYAEAQMEFSSETDVYNIKHYVLERMKYFPKFIKYKCIRLKGGQMRKDLVQPKTDKFLYSNCFSVATNRMKKMEHVTQCIIRNMQQSVIEKIVTEYDTHLMLKLCRQFITKTEEKEEFEVFFKGRMKGKKIGMIDEKRVIKVAHAVNLLLQEKQESLPVVRRKSSMVFQQCVEMIEQKQTTLTKCDLLLKLLLHKIDRIELDWKKTFR</sequence>
<evidence type="ECO:0000256" key="8">
    <source>
        <dbReference type="SAM" id="Phobius"/>
    </source>
</evidence>
<dbReference type="Proteomes" id="UP000292052">
    <property type="component" value="Unassembled WGS sequence"/>
</dbReference>
<dbReference type="PROSITE" id="PS50095">
    <property type="entry name" value="PLAT"/>
    <property type="match status" value="1"/>
</dbReference>
<feature type="transmembrane region" description="Helical" evidence="8">
    <location>
        <begin position="1708"/>
        <end position="1735"/>
    </location>
</feature>
<feature type="non-terminal residue" evidence="10">
    <location>
        <position position="1940"/>
    </location>
</feature>
<dbReference type="Pfam" id="PF01477">
    <property type="entry name" value="PLAT"/>
    <property type="match status" value="1"/>
</dbReference>
<keyword evidence="4" id="KW-0732">Signal</keyword>
<dbReference type="SUPFAM" id="SSF49723">
    <property type="entry name" value="Lipase/lipooxygenase domain (PLAT/LH2 domain)"/>
    <property type="match status" value="1"/>
</dbReference>
<evidence type="ECO:0000313" key="10">
    <source>
        <dbReference type="EMBL" id="RZC34880.1"/>
    </source>
</evidence>
<keyword evidence="3 8" id="KW-0812">Transmembrane</keyword>
<dbReference type="OrthoDB" id="5322100at2759"/>
<dbReference type="STRING" id="1661398.A0A482VQC7"/>
<evidence type="ECO:0000256" key="5">
    <source>
        <dbReference type="ARBA" id="ARBA00022989"/>
    </source>
</evidence>
<feature type="transmembrane region" description="Helical" evidence="8">
    <location>
        <begin position="1596"/>
        <end position="1622"/>
    </location>
</feature>
<dbReference type="Gene3D" id="2.60.60.20">
    <property type="entry name" value="PLAT/LH2 domain"/>
    <property type="match status" value="1"/>
</dbReference>
<dbReference type="EMBL" id="QDEB01076031">
    <property type="protein sequence ID" value="RZC34880.1"/>
    <property type="molecule type" value="Genomic_DNA"/>
</dbReference>
<name>A0A482VQC7_ASBVE</name>
<keyword evidence="6 8" id="KW-0472">Membrane</keyword>
<evidence type="ECO:0000256" key="4">
    <source>
        <dbReference type="ARBA" id="ARBA00022729"/>
    </source>
</evidence>
<feature type="transmembrane region" description="Helical" evidence="8">
    <location>
        <begin position="1521"/>
        <end position="1538"/>
    </location>
</feature>
<feature type="transmembrane region" description="Helical" evidence="8">
    <location>
        <begin position="1643"/>
        <end position="1670"/>
    </location>
</feature>
<dbReference type="InterPro" id="IPR036392">
    <property type="entry name" value="PLAT/LH2_dom_sf"/>
</dbReference>
<feature type="transmembrane region" description="Helical" evidence="8">
    <location>
        <begin position="1558"/>
        <end position="1576"/>
    </location>
</feature>
<comment type="subcellular location">
    <subcellularLocation>
        <location evidence="1">Membrane</location>
        <topology evidence="1">Multi-pass membrane protein</topology>
    </subcellularLocation>
</comment>
<dbReference type="InterPro" id="IPR013122">
    <property type="entry name" value="PKD1_2_channel"/>
</dbReference>
<evidence type="ECO:0000256" key="7">
    <source>
        <dbReference type="PROSITE-ProRule" id="PRU00152"/>
    </source>
</evidence>
<keyword evidence="11" id="KW-1185">Reference proteome</keyword>
<accession>A0A482VQC7</accession>
<evidence type="ECO:0000256" key="6">
    <source>
        <dbReference type="ARBA" id="ARBA00023136"/>
    </source>
</evidence>
<dbReference type="PANTHER" id="PTHR10877:SF183">
    <property type="entry name" value="AT14535P-RELATED"/>
    <property type="match status" value="1"/>
</dbReference>
<comment type="caution">
    <text evidence="7">Lacks conserved residue(s) required for the propagation of feature annotation.</text>
</comment>
<dbReference type="InterPro" id="IPR001024">
    <property type="entry name" value="PLAT/LH2_dom"/>
</dbReference>